<dbReference type="AlphaFoldDB" id="A0A9J6NXV9"/>
<organism evidence="1 2">
    <name type="scientific">Oceanirhabdus seepicola</name>
    <dbReference type="NCBI Taxonomy" id="2828781"/>
    <lineage>
        <taxon>Bacteria</taxon>
        <taxon>Bacillati</taxon>
        <taxon>Bacillota</taxon>
        <taxon>Clostridia</taxon>
        <taxon>Eubacteriales</taxon>
        <taxon>Clostridiaceae</taxon>
        <taxon>Oceanirhabdus</taxon>
    </lineage>
</organism>
<name>A0A9J6NXV9_9CLOT</name>
<protein>
    <submittedName>
        <fullName evidence="1">DndE family protein</fullName>
    </submittedName>
</protein>
<keyword evidence="2" id="KW-1185">Reference proteome</keyword>
<comment type="caution">
    <text evidence="1">The sequence shown here is derived from an EMBL/GenBank/DDBJ whole genome shotgun (WGS) entry which is preliminary data.</text>
</comment>
<dbReference type="InterPro" id="IPR014969">
    <property type="entry name" value="DNA_S_DndE"/>
</dbReference>
<dbReference type="InterPro" id="IPR038472">
    <property type="entry name" value="DndE_sf"/>
</dbReference>
<sequence>MGFRLKTSKQTKDIFEELGASINLKPFALSKLAIALSIQSEEDIKDYKSDVNGLELQRSTITGQYDTIYRCLLEQNANKHLTDDEYFPEYTKKHIDRGAKLLIDKFKYSSGKNLEGLIKSLLKEGNGDL</sequence>
<reference evidence="1" key="2">
    <citation type="submission" date="2021-04" db="EMBL/GenBank/DDBJ databases">
        <authorList>
            <person name="Dong X."/>
        </authorList>
    </citation>
    <scope>NUCLEOTIDE SEQUENCE</scope>
    <source>
        <strain evidence="1">ZWT</strain>
    </source>
</reference>
<dbReference type="Gene3D" id="1.10.1220.160">
    <property type="entry name" value="DNA sulphur modification protein DndE"/>
    <property type="match status" value="1"/>
</dbReference>
<accession>A0A9J6NXV9</accession>
<dbReference type="RefSeq" id="WP_250857690.1">
    <property type="nucleotide sequence ID" value="NZ_JAGSOJ010000001.1"/>
</dbReference>
<reference evidence="1" key="1">
    <citation type="journal article" date="2021" name="mSystems">
        <title>Bacteria and Archaea Synergistically Convert Glycine Betaine to Biogenic Methane in the Formosa Cold Seep of the South China Sea.</title>
        <authorList>
            <person name="Li L."/>
            <person name="Zhang W."/>
            <person name="Zhang S."/>
            <person name="Song L."/>
            <person name="Sun Q."/>
            <person name="Zhang H."/>
            <person name="Xiang H."/>
            <person name="Dong X."/>
        </authorList>
    </citation>
    <scope>NUCLEOTIDE SEQUENCE</scope>
    <source>
        <strain evidence="1">ZWT</strain>
    </source>
</reference>
<dbReference type="Proteomes" id="UP001056429">
    <property type="component" value="Unassembled WGS sequence"/>
</dbReference>
<evidence type="ECO:0000313" key="2">
    <source>
        <dbReference type="Proteomes" id="UP001056429"/>
    </source>
</evidence>
<dbReference type="EMBL" id="JAGSOJ010000001">
    <property type="protein sequence ID" value="MCM1988822.1"/>
    <property type="molecule type" value="Genomic_DNA"/>
</dbReference>
<gene>
    <name evidence="1" type="ORF">KDK92_03645</name>
</gene>
<evidence type="ECO:0000313" key="1">
    <source>
        <dbReference type="EMBL" id="MCM1988822.1"/>
    </source>
</evidence>
<proteinExistence type="predicted"/>
<dbReference type="Pfam" id="PF08870">
    <property type="entry name" value="DndE"/>
    <property type="match status" value="1"/>
</dbReference>